<protein>
    <submittedName>
        <fullName evidence="2">Methyltransferase-like 26</fullName>
    </submittedName>
</protein>
<dbReference type="KEGG" id="foc:113209027"/>
<dbReference type="Pfam" id="PF06080">
    <property type="entry name" value="DUF938"/>
    <property type="match status" value="1"/>
</dbReference>
<sequence>ALLCPGGRLITYGPYAVNGQITPESNVNFDETLRAMNPEYGLRDIVLDLQPLAADAGLSLRHTVDMPVNNKVLVWQKEQ</sequence>
<dbReference type="PANTHER" id="PTHR20974">
    <property type="entry name" value="UPF0585 PROTEIN CG18661"/>
    <property type="match status" value="1"/>
</dbReference>
<feature type="non-terminal residue" evidence="2">
    <location>
        <position position="1"/>
    </location>
</feature>
<keyword evidence="1" id="KW-1185">Reference proteome</keyword>
<gene>
    <name evidence="2" type="primary">LOC113209027</name>
</gene>
<name>A0A9C6XCR8_FRAOC</name>
<dbReference type="OrthoDB" id="10258744at2759"/>
<dbReference type="Proteomes" id="UP000504606">
    <property type="component" value="Unplaced"/>
</dbReference>
<proteinExistence type="predicted"/>
<dbReference type="AlphaFoldDB" id="A0A9C6XCR8"/>
<evidence type="ECO:0000313" key="2">
    <source>
        <dbReference type="RefSeq" id="XP_052132981.1"/>
    </source>
</evidence>
<dbReference type="PANTHER" id="PTHR20974:SF0">
    <property type="entry name" value="UPF0585 PROTEIN CG18661"/>
    <property type="match status" value="1"/>
</dbReference>
<dbReference type="InterPro" id="IPR010342">
    <property type="entry name" value="DUF938"/>
</dbReference>
<dbReference type="RefSeq" id="XP_052132981.1">
    <property type="nucleotide sequence ID" value="XM_052277021.1"/>
</dbReference>
<evidence type="ECO:0000313" key="1">
    <source>
        <dbReference type="Proteomes" id="UP000504606"/>
    </source>
</evidence>
<reference evidence="2" key="1">
    <citation type="submission" date="2025-08" db="UniProtKB">
        <authorList>
            <consortium name="RefSeq"/>
        </authorList>
    </citation>
    <scope>IDENTIFICATION</scope>
    <source>
        <tissue evidence="2">Whole organism</tissue>
    </source>
</reference>
<organism evidence="1 2">
    <name type="scientific">Frankliniella occidentalis</name>
    <name type="common">Western flower thrips</name>
    <name type="synonym">Euthrips occidentalis</name>
    <dbReference type="NCBI Taxonomy" id="133901"/>
    <lineage>
        <taxon>Eukaryota</taxon>
        <taxon>Metazoa</taxon>
        <taxon>Ecdysozoa</taxon>
        <taxon>Arthropoda</taxon>
        <taxon>Hexapoda</taxon>
        <taxon>Insecta</taxon>
        <taxon>Pterygota</taxon>
        <taxon>Neoptera</taxon>
        <taxon>Paraneoptera</taxon>
        <taxon>Thysanoptera</taxon>
        <taxon>Terebrantia</taxon>
        <taxon>Thripoidea</taxon>
        <taxon>Thripidae</taxon>
        <taxon>Frankliniella</taxon>
    </lineage>
</organism>
<accession>A0A9C6XCR8</accession>
<dbReference type="GeneID" id="113209027"/>